<dbReference type="SUPFAM" id="SSF46785">
    <property type="entry name" value="Winged helix' DNA-binding domain"/>
    <property type="match status" value="1"/>
</dbReference>
<dbReference type="GO" id="GO:0003700">
    <property type="term" value="F:DNA-binding transcription factor activity"/>
    <property type="evidence" value="ECO:0007669"/>
    <property type="project" value="InterPro"/>
</dbReference>
<dbReference type="InterPro" id="IPR011991">
    <property type="entry name" value="ArsR-like_HTH"/>
</dbReference>
<keyword evidence="1" id="KW-0805">Transcription regulation</keyword>
<comment type="caution">
    <text evidence="5">The sequence shown here is derived from an EMBL/GenBank/DDBJ whole genome shotgun (WGS) entry which is preliminary data.</text>
</comment>
<gene>
    <name evidence="5" type="ORF">Vse01_39600</name>
</gene>
<dbReference type="EMBL" id="BOPD01000024">
    <property type="protein sequence ID" value="GIJ34812.1"/>
    <property type="molecule type" value="Genomic_DNA"/>
</dbReference>
<evidence type="ECO:0000256" key="3">
    <source>
        <dbReference type="ARBA" id="ARBA00023163"/>
    </source>
</evidence>
<feature type="domain" description="HTH arsR-type" evidence="4">
    <location>
        <begin position="1"/>
        <end position="90"/>
    </location>
</feature>
<organism evidence="5 6">
    <name type="scientific">Micromonospora sediminimaris</name>
    <dbReference type="NCBI Taxonomy" id="547162"/>
    <lineage>
        <taxon>Bacteria</taxon>
        <taxon>Bacillati</taxon>
        <taxon>Actinomycetota</taxon>
        <taxon>Actinomycetes</taxon>
        <taxon>Micromonosporales</taxon>
        <taxon>Micromonosporaceae</taxon>
        <taxon>Micromonospora</taxon>
    </lineage>
</organism>
<dbReference type="InterPro" id="IPR001845">
    <property type="entry name" value="HTH_ArsR_DNA-bd_dom"/>
</dbReference>
<dbReference type="InterPro" id="IPR036390">
    <property type="entry name" value="WH_DNA-bd_sf"/>
</dbReference>
<protein>
    <submittedName>
        <fullName evidence="5">Transcriptional regulator</fullName>
    </submittedName>
</protein>
<proteinExistence type="predicted"/>
<dbReference type="AlphaFoldDB" id="A0A9W5UTH0"/>
<dbReference type="SMART" id="SM00418">
    <property type="entry name" value="HTH_ARSR"/>
    <property type="match status" value="1"/>
</dbReference>
<keyword evidence="2" id="KW-0238">DNA-binding</keyword>
<dbReference type="Gene3D" id="1.10.10.10">
    <property type="entry name" value="Winged helix-like DNA-binding domain superfamily/Winged helix DNA-binding domain"/>
    <property type="match status" value="1"/>
</dbReference>
<reference evidence="5" key="1">
    <citation type="submission" date="2021-01" db="EMBL/GenBank/DDBJ databases">
        <title>Whole genome shotgun sequence of Verrucosispora sediminis NBRC 107745.</title>
        <authorList>
            <person name="Komaki H."/>
            <person name="Tamura T."/>
        </authorList>
    </citation>
    <scope>NUCLEOTIDE SEQUENCE</scope>
    <source>
        <strain evidence="5">NBRC 107745</strain>
    </source>
</reference>
<evidence type="ECO:0000313" key="5">
    <source>
        <dbReference type="EMBL" id="GIJ34812.1"/>
    </source>
</evidence>
<keyword evidence="3" id="KW-0804">Transcription</keyword>
<dbReference type="PANTHER" id="PTHR33154:SF33">
    <property type="entry name" value="TRANSCRIPTIONAL REPRESSOR SDPR"/>
    <property type="match status" value="1"/>
</dbReference>
<evidence type="ECO:0000256" key="2">
    <source>
        <dbReference type="ARBA" id="ARBA00023125"/>
    </source>
</evidence>
<dbReference type="GO" id="GO:0003677">
    <property type="term" value="F:DNA binding"/>
    <property type="evidence" value="ECO:0007669"/>
    <property type="project" value="UniProtKB-KW"/>
</dbReference>
<dbReference type="OrthoDB" id="9815653at2"/>
<dbReference type="CDD" id="cd00090">
    <property type="entry name" value="HTH_ARSR"/>
    <property type="match status" value="1"/>
</dbReference>
<accession>A0A9W5UTH0</accession>
<sequence length="90" mass="10288">MQVLYRALADLTRRRIMDELALADGLSLFEIHSRLFAEHGTTSTRQAISQHLAVLEEAGLVWSERVGRTKVHHLDTAPLRSIIERWPLSE</sequence>
<dbReference type="RefSeq" id="WP_093409579.1">
    <property type="nucleotide sequence ID" value="NZ_BOPD01000024.1"/>
</dbReference>
<keyword evidence="6" id="KW-1185">Reference proteome</keyword>
<evidence type="ECO:0000256" key="1">
    <source>
        <dbReference type="ARBA" id="ARBA00023015"/>
    </source>
</evidence>
<evidence type="ECO:0000259" key="4">
    <source>
        <dbReference type="PROSITE" id="PS50987"/>
    </source>
</evidence>
<dbReference type="InterPro" id="IPR051081">
    <property type="entry name" value="HTH_MetalResp_TranReg"/>
</dbReference>
<name>A0A9W5UTH0_9ACTN</name>
<dbReference type="Proteomes" id="UP000607311">
    <property type="component" value="Unassembled WGS sequence"/>
</dbReference>
<dbReference type="PROSITE" id="PS50987">
    <property type="entry name" value="HTH_ARSR_2"/>
    <property type="match status" value="1"/>
</dbReference>
<dbReference type="InterPro" id="IPR036388">
    <property type="entry name" value="WH-like_DNA-bd_sf"/>
</dbReference>
<evidence type="ECO:0000313" key="6">
    <source>
        <dbReference type="Proteomes" id="UP000607311"/>
    </source>
</evidence>
<dbReference type="Pfam" id="PF12840">
    <property type="entry name" value="HTH_20"/>
    <property type="match status" value="1"/>
</dbReference>
<dbReference type="PANTHER" id="PTHR33154">
    <property type="entry name" value="TRANSCRIPTIONAL REGULATOR, ARSR FAMILY"/>
    <property type="match status" value="1"/>
</dbReference>